<evidence type="ECO:0000313" key="4">
    <source>
        <dbReference type="EMBL" id="ROH86175.1"/>
    </source>
</evidence>
<name>A0A3N0V0E4_9PROT</name>
<reference evidence="4 5" key="1">
    <citation type="submission" date="2018-10" db="EMBL/GenBank/DDBJ databases">
        <authorList>
            <person name="Chen W.-M."/>
        </authorList>
    </citation>
    <scope>NUCLEOTIDE SEQUENCE [LARGE SCALE GENOMIC DNA]</scope>
    <source>
        <strain evidence="4 5">H-5</strain>
    </source>
</reference>
<organism evidence="4 5">
    <name type="scientific">Pseudomethylobacillus aquaticus</name>
    <dbReference type="NCBI Taxonomy" id="2676064"/>
    <lineage>
        <taxon>Bacteria</taxon>
        <taxon>Pseudomonadati</taxon>
        <taxon>Pseudomonadota</taxon>
        <taxon>Betaproteobacteria</taxon>
        <taxon>Nitrosomonadales</taxon>
        <taxon>Methylophilaceae</taxon>
        <taxon>Pseudomethylobacillus</taxon>
    </lineage>
</organism>
<proteinExistence type="inferred from homology"/>
<dbReference type="InterPro" id="IPR002669">
    <property type="entry name" value="UreD"/>
</dbReference>
<evidence type="ECO:0000256" key="2">
    <source>
        <dbReference type="ARBA" id="ARBA00023186"/>
    </source>
</evidence>
<accession>A0A3N0V0E4</accession>
<keyword evidence="5" id="KW-1185">Reference proteome</keyword>
<protein>
    <recommendedName>
        <fullName evidence="3">Urease accessory protein UreD</fullName>
    </recommendedName>
</protein>
<dbReference type="Proteomes" id="UP000275137">
    <property type="component" value="Unassembled WGS sequence"/>
</dbReference>
<comment type="similarity">
    <text evidence="1 3">Belongs to the UreD family.</text>
</comment>
<keyword evidence="2 3" id="KW-0143">Chaperone</keyword>
<evidence type="ECO:0000256" key="3">
    <source>
        <dbReference type="HAMAP-Rule" id="MF_01384"/>
    </source>
</evidence>
<evidence type="ECO:0000313" key="5">
    <source>
        <dbReference type="Proteomes" id="UP000275137"/>
    </source>
</evidence>
<dbReference type="EMBL" id="RJVP01000003">
    <property type="protein sequence ID" value="ROH86175.1"/>
    <property type="molecule type" value="Genomic_DNA"/>
</dbReference>
<dbReference type="GO" id="GO:0016151">
    <property type="term" value="F:nickel cation binding"/>
    <property type="evidence" value="ECO:0007669"/>
    <property type="project" value="UniProtKB-UniRule"/>
</dbReference>
<comment type="caution">
    <text evidence="4">The sequence shown here is derived from an EMBL/GenBank/DDBJ whole genome shotgun (WGS) entry which is preliminary data.</text>
</comment>
<keyword evidence="3" id="KW-0963">Cytoplasm</keyword>
<dbReference type="PANTHER" id="PTHR33643">
    <property type="entry name" value="UREASE ACCESSORY PROTEIN D"/>
    <property type="match status" value="1"/>
</dbReference>
<dbReference type="Pfam" id="PF01774">
    <property type="entry name" value="UreD"/>
    <property type="match status" value="1"/>
</dbReference>
<dbReference type="PANTHER" id="PTHR33643:SF1">
    <property type="entry name" value="UREASE ACCESSORY PROTEIN D"/>
    <property type="match status" value="1"/>
</dbReference>
<keyword evidence="3" id="KW-0996">Nickel insertion</keyword>
<dbReference type="HAMAP" id="MF_01384">
    <property type="entry name" value="UreD"/>
    <property type="match status" value="1"/>
</dbReference>
<dbReference type="GO" id="GO:0005737">
    <property type="term" value="C:cytoplasm"/>
    <property type="evidence" value="ECO:0007669"/>
    <property type="project" value="UniProtKB-SubCell"/>
</dbReference>
<comment type="subcellular location">
    <subcellularLocation>
        <location evidence="3">Cytoplasm</location>
    </subcellularLocation>
</comment>
<comment type="function">
    <text evidence="3">Required for maturation of urease via the functional incorporation of the urease nickel metallocenter.</text>
</comment>
<dbReference type="AlphaFoldDB" id="A0A3N0V0E4"/>
<comment type="subunit">
    <text evidence="3">UreD, UreF and UreG form a complex that acts as a GTP-hydrolysis-dependent molecular chaperone, activating the urease apoprotein by helping to assemble the nickel containing metallocenter of UreC. The UreE protein probably delivers the nickel.</text>
</comment>
<evidence type="ECO:0000256" key="1">
    <source>
        <dbReference type="ARBA" id="ARBA00007177"/>
    </source>
</evidence>
<dbReference type="RefSeq" id="WP_123237235.1">
    <property type="nucleotide sequence ID" value="NZ_RJVP01000003.1"/>
</dbReference>
<sequence length="281" mass="30651">MTSMQATTPGGWQAELKLQFEQRMGRSLLARRAHRGPLVVQKPLYPEGDAVCHAIIVHPPGGVVGGDQLSLQVQLASSAHALLTTPGAGKWYKSGGRLASQSLQFEVADGAVLEWLPQENILFDGAEVAWNSRMQLSATAVYAGWDILCFGRQASGEHWQRGVLGQRLTLQREERLLWQERSQLEPDALCMQSVAGLRGCPVVGNFVVAAGAVPAALIDTCREIVPDAGAWHGVSVVQNVLAVRYLGHSASQARRYFEALRQVLRPWYAARAALAPRVWNT</sequence>
<gene>
    <name evidence="3" type="primary">ureD</name>
    <name evidence="4" type="ORF">ED236_06920</name>
</gene>